<evidence type="ECO:0000256" key="2">
    <source>
        <dbReference type="ARBA" id="ARBA00023027"/>
    </source>
</evidence>
<organism evidence="3 4">
    <name type="scientific">Pararhizobium antarcticum</name>
    <dbReference type="NCBI Taxonomy" id="1798805"/>
    <lineage>
        <taxon>Bacteria</taxon>
        <taxon>Pseudomonadati</taxon>
        <taxon>Pseudomonadota</taxon>
        <taxon>Alphaproteobacteria</taxon>
        <taxon>Hyphomicrobiales</taxon>
        <taxon>Rhizobiaceae</taxon>
        <taxon>Rhizobium/Agrobacterium group</taxon>
        <taxon>Pararhizobium</taxon>
    </lineage>
</organism>
<reference evidence="3 4" key="1">
    <citation type="submission" date="2016-02" db="EMBL/GenBank/DDBJ databases">
        <title>Genome sequencing of a beta-galactosidase producing bacteria Rhizobium sp. 59.</title>
        <authorList>
            <person name="Wang D."/>
            <person name="Kot W."/>
            <person name="Qin Y."/>
            <person name="Hansen L."/>
            <person name="Naqvi K."/>
            <person name="Rensing C."/>
        </authorList>
    </citation>
    <scope>NUCLEOTIDE SEQUENCE [LARGE SCALE GENOMIC DNA]</scope>
    <source>
        <strain evidence="3 4">59</strain>
    </source>
</reference>
<dbReference type="PANTHER" id="PTHR13812">
    <property type="entry name" value="KETIMINE REDUCTASE MU-CRYSTALLIN"/>
    <property type="match status" value="1"/>
</dbReference>
<keyword evidence="2" id="KW-0520">NAD</keyword>
<dbReference type="Pfam" id="PF02423">
    <property type="entry name" value="OCD_Mu_crystall"/>
    <property type="match status" value="1"/>
</dbReference>
<protein>
    <recommendedName>
        <fullName evidence="5">Ornithine cyclodeaminase</fullName>
    </recommendedName>
</protein>
<comment type="caution">
    <text evidence="3">The sequence shown here is derived from an EMBL/GenBank/DDBJ whole genome shotgun (WGS) entry which is preliminary data.</text>
</comment>
<keyword evidence="4" id="KW-1185">Reference proteome</keyword>
<dbReference type="SUPFAM" id="SSF51735">
    <property type="entry name" value="NAD(P)-binding Rossmann-fold domains"/>
    <property type="match status" value="1"/>
</dbReference>
<accession>A0A657LMW8</accession>
<dbReference type="EMBL" id="LSRP01000137">
    <property type="protein sequence ID" value="OJF90698.1"/>
    <property type="molecule type" value="Genomic_DNA"/>
</dbReference>
<comment type="similarity">
    <text evidence="1">Belongs to the ornithine cyclodeaminase/mu-crystallin family.</text>
</comment>
<dbReference type="InterPro" id="IPR003462">
    <property type="entry name" value="ODC_Mu_crystall"/>
</dbReference>
<dbReference type="InterPro" id="IPR036291">
    <property type="entry name" value="NAD(P)-bd_dom_sf"/>
</dbReference>
<dbReference type="PANTHER" id="PTHR13812:SF19">
    <property type="entry name" value="KETIMINE REDUCTASE MU-CRYSTALLIN"/>
    <property type="match status" value="1"/>
</dbReference>
<name>A0A657LMW8_9HYPH</name>
<evidence type="ECO:0000313" key="4">
    <source>
        <dbReference type="Proteomes" id="UP000182661"/>
    </source>
</evidence>
<sequence>MTAAIKTKLNESPQFFSLSDMKDRGVKLEPGALHRVASEAWSDIRRGRAYGLKSVLLPDESELWARPELIQYQKEFVGERLGWKLSALSSVGPDYAAVKIVGANALNRHLGRPRSMSTILLFDKVTLAPICLMDGTEISAARTATYATTMVERFLSQSDGLSGFVFGAGPIAERVILGLGIFPAGTFSRVFIRSRSVESARRLVAALKDRVVFPLIAVEDNDSLGACDLVITASNARKPLFDDCQANPYAMTLHLGGDETPALYIQRILKTGRLICDDVGMVSRRNSQSLALYFAKGLATLETLGPLLGVTNFADLDDDVQKRPDEPIHITCVGLPMLDLYVAKHVYETFLKAGPQTAGASI</sequence>
<dbReference type="AlphaFoldDB" id="A0A657LMW8"/>
<proteinExistence type="inferred from homology"/>
<dbReference type="GO" id="GO:0005737">
    <property type="term" value="C:cytoplasm"/>
    <property type="evidence" value="ECO:0007669"/>
    <property type="project" value="TreeGrafter"/>
</dbReference>
<evidence type="ECO:0000313" key="3">
    <source>
        <dbReference type="EMBL" id="OJF90698.1"/>
    </source>
</evidence>
<evidence type="ECO:0008006" key="5">
    <source>
        <dbReference type="Google" id="ProtNLM"/>
    </source>
</evidence>
<gene>
    <name evidence="3" type="ORF">AX760_24070</name>
</gene>
<dbReference type="InterPro" id="IPR023401">
    <property type="entry name" value="ODC_N"/>
</dbReference>
<evidence type="ECO:0000256" key="1">
    <source>
        <dbReference type="ARBA" id="ARBA00008903"/>
    </source>
</evidence>
<dbReference type="Gene3D" id="3.30.1780.10">
    <property type="entry name" value="ornithine cyclodeaminase, domain 1"/>
    <property type="match status" value="1"/>
</dbReference>
<dbReference type="Gene3D" id="3.40.50.720">
    <property type="entry name" value="NAD(P)-binding Rossmann-like Domain"/>
    <property type="match status" value="1"/>
</dbReference>
<dbReference type="Proteomes" id="UP000182661">
    <property type="component" value="Unassembled WGS sequence"/>
</dbReference>